<reference evidence="3 4" key="1">
    <citation type="submission" date="2020-12" db="EMBL/GenBank/DDBJ databases">
        <title>Salegentibacter orientalis sp. nov., isolated from costal sediment.</title>
        <authorList>
            <person name="Lian F.-B."/>
        </authorList>
    </citation>
    <scope>NUCLEOTIDE SEQUENCE [LARGE SCALE GENOMIC DNA]</scope>
    <source>
        <strain evidence="3 4">F60176</strain>
    </source>
</reference>
<proteinExistence type="predicted"/>
<protein>
    <submittedName>
        <fullName evidence="3">T9SS type A sorting domain-containing protein</fullName>
    </submittedName>
</protein>
<dbReference type="NCBIfam" id="TIGR04183">
    <property type="entry name" value="Por_Secre_tail"/>
    <property type="match status" value="1"/>
</dbReference>
<organism evidence="3 4">
    <name type="scientific">Salegentibacter maritimus</name>
    <dbReference type="NCBI Taxonomy" id="2794347"/>
    <lineage>
        <taxon>Bacteria</taxon>
        <taxon>Pseudomonadati</taxon>
        <taxon>Bacteroidota</taxon>
        <taxon>Flavobacteriia</taxon>
        <taxon>Flavobacteriales</taxon>
        <taxon>Flavobacteriaceae</taxon>
        <taxon>Salegentibacter</taxon>
    </lineage>
</organism>
<keyword evidence="1" id="KW-0732">Signal</keyword>
<dbReference type="Gene3D" id="2.60.120.430">
    <property type="entry name" value="Galactose-binding lectin"/>
    <property type="match status" value="1"/>
</dbReference>
<feature type="domain" description="Secretion system C-terminal sorting" evidence="2">
    <location>
        <begin position="81"/>
        <end position="158"/>
    </location>
</feature>
<evidence type="ECO:0000313" key="4">
    <source>
        <dbReference type="Proteomes" id="UP000635665"/>
    </source>
</evidence>
<name>A0ABS0TEN5_9FLAO</name>
<gene>
    <name evidence="3" type="ORF">I6U50_03650</name>
</gene>
<keyword evidence="4" id="KW-1185">Reference proteome</keyword>
<evidence type="ECO:0000259" key="2">
    <source>
        <dbReference type="Pfam" id="PF18962"/>
    </source>
</evidence>
<sequence>LQAVDLSAQFGHQVGGVFVEEVEVTDGLLEIVFIHGAVENPLINGIEILGVSTESLNSSSTDVTKVQEDILDTNNDYKAILYPNPANYEVSIQILDPAIVLHEIFVYNFSGVLSKTYIFPDKNISDIYNLDISTLPTGVYILKLKTNQNTYIDLKLIVKR</sequence>
<dbReference type="RefSeq" id="WP_198637875.1">
    <property type="nucleotide sequence ID" value="NZ_JAEHNY010000002.1"/>
</dbReference>
<accession>A0ABS0TEN5</accession>
<comment type="caution">
    <text evidence="3">The sequence shown here is derived from an EMBL/GenBank/DDBJ whole genome shotgun (WGS) entry which is preliminary data.</text>
</comment>
<dbReference type="InterPro" id="IPR026444">
    <property type="entry name" value="Secre_tail"/>
</dbReference>
<dbReference type="EMBL" id="JAEHNY010000002">
    <property type="protein sequence ID" value="MBI6119112.1"/>
    <property type="molecule type" value="Genomic_DNA"/>
</dbReference>
<dbReference type="Proteomes" id="UP000635665">
    <property type="component" value="Unassembled WGS sequence"/>
</dbReference>
<evidence type="ECO:0000313" key="3">
    <source>
        <dbReference type="EMBL" id="MBI6119112.1"/>
    </source>
</evidence>
<evidence type="ECO:0000256" key="1">
    <source>
        <dbReference type="ARBA" id="ARBA00022729"/>
    </source>
</evidence>
<feature type="non-terminal residue" evidence="3">
    <location>
        <position position="1"/>
    </location>
</feature>
<dbReference type="Pfam" id="PF18962">
    <property type="entry name" value="Por_Secre_tail"/>
    <property type="match status" value="1"/>
</dbReference>